<dbReference type="GO" id="GO:0033202">
    <property type="term" value="C:DNA helicase complex"/>
    <property type="evidence" value="ECO:0007669"/>
    <property type="project" value="TreeGrafter"/>
</dbReference>
<dbReference type="PANTHER" id="PTHR11070:SF69">
    <property type="entry name" value="ATP-DEPENDENT DNA HELICASE UVRD2"/>
    <property type="match status" value="1"/>
</dbReference>
<feature type="domain" description="HRDC" evidence="14">
    <location>
        <begin position="663"/>
        <end position="737"/>
    </location>
</feature>
<dbReference type="InterPro" id="IPR002121">
    <property type="entry name" value="HRDC_dom"/>
</dbReference>
<feature type="domain" description="UvrD-like helicase C-terminal" evidence="16">
    <location>
        <begin position="297"/>
        <end position="537"/>
    </location>
</feature>
<dbReference type="CDD" id="cd18807">
    <property type="entry name" value="SF1_C_UvrD"/>
    <property type="match status" value="1"/>
</dbReference>
<keyword evidence="4 12" id="KW-0378">Hydrolase</keyword>
<keyword evidence="2 12" id="KW-0547">Nucleotide-binding</keyword>
<dbReference type="InterPro" id="IPR000212">
    <property type="entry name" value="DNA_helicase_UvrD/REP"/>
</dbReference>
<evidence type="ECO:0000256" key="4">
    <source>
        <dbReference type="ARBA" id="ARBA00022801"/>
    </source>
</evidence>
<evidence type="ECO:0000259" key="16">
    <source>
        <dbReference type="PROSITE" id="PS51217"/>
    </source>
</evidence>
<comment type="catalytic activity">
    <reaction evidence="11">
        <text>ATP + H2O = ADP + phosphate + H(+)</text>
        <dbReference type="Rhea" id="RHEA:13065"/>
        <dbReference type="ChEBI" id="CHEBI:15377"/>
        <dbReference type="ChEBI" id="CHEBI:15378"/>
        <dbReference type="ChEBI" id="CHEBI:30616"/>
        <dbReference type="ChEBI" id="CHEBI:43474"/>
        <dbReference type="ChEBI" id="CHEBI:456216"/>
        <dbReference type="EC" id="5.6.2.4"/>
    </reaction>
</comment>
<dbReference type="GO" id="GO:0005524">
    <property type="term" value="F:ATP binding"/>
    <property type="evidence" value="ECO:0007669"/>
    <property type="project" value="UniProtKB-UniRule"/>
</dbReference>
<feature type="domain" description="UvrD-like helicase ATP-binding" evidence="15">
    <location>
        <begin position="14"/>
        <end position="296"/>
    </location>
</feature>
<evidence type="ECO:0000256" key="10">
    <source>
        <dbReference type="ARBA" id="ARBA00034808"/>
    </source>
</evidence>
<dbReference type="InterPro" id="IPR014016">
    <property type="entry name" value="UvrD-like_ATP-bd"/>
</dbReference>
<evidence type="ECO:0000256" key="7">
    <source>
        <dbReference type="ARBA" id="ARBA00023204"/>
    </source>
</evidence>
<evidence type="ECO:0000256" key="2">
    <source>
        <dbReference type="ARBA" id="ARBA00022741"/>
    </source>
</evidence>
<comment type="catalytic activity">
    <reaction evidence="9">
        <text>Couples ATP hydrolysis with the unwinding of duplex DNA by translocating in the 3'-5' direction.</text>
        <dbReference type="EC" id="5.6.2.4"/>
    </reaction>
</comment>
<keyword evidence="5 12" id="KW-0347">Helicase</keyword>
<dbReference type="InterPro" id="IPR044876">
    <property type="entry name" value="HRDC_dom_sf"/>
</dbReference>
<dbReference type="EMBL" id="JACHWT010000003">
    <property type="protein sequence ID" value="MBB3115695.1"/>
    <property type="molecule type" value="Genomic_DNA"/>
</dbReference>
<dbReference type="FunFam" id="3.40.50.300:FF:001181">
    <property type="entry name" value="DNA helicase"/>
    <property type="match status" value="1"/>
</dbReference>
<dbReference type="GO" id="GO:0000725">
    <property type="term" value="P:recombinational repair"/>
    <property type="evidence" value="ECO:0007669"/>
    <property type="project" value="TreeGrafter"/>
</dbReference>
<dbReference type="Gene3D" id="3.40.50.300">
    <property type="entry name" value="P-loop containing nucleotide triphosphate hydrolases"/>
    <property type="match status" value="3"/>
</dbReference>
<sequence>MTPAHGRLADLDMSRLDPEQLRAATAPRGPVCIIAGAGTGKTRTVTHRIAHLVGGAYVNPDHVLAVTFTTRAAAELRERLTMMGVARVQAKTFHAAARHQLRYFWPRYAGDMPWTLLDRKFPVVARAVRGAGLDPTTSLLSDVLGEIEWAKSSLIAPEDYPAHAVSDRRDCPVDPEKFVRVFRGYEQAKVTPEGMLLDFDDLLVNIAGAIETEPGIAEEFRERYRTFVVDEYQDVTPLQQRVLDAWLGDRDDLTVVGDANQTIYSFNGATPQHLLGFTRRFPEATTVRLHRDYRSTPQVVDLANKVIGKATGRMAGTRLTLEGQRPPGPVPEFTEFPDEVEEAKGVARRIRELIDGGVAPSEIAVLYRINAQSAAFEYALDEQGVNYQVRGGEGFFQRAEIRQAVQALGRQARRLDAAGVGAGDDAGDGAGGPGSGDDAATDGAASPQGAGAGSVLQAQVRAALAGVGLTPTEPQGAQERQRWQSLTALVDLAGELAATTPGLTMTGLLGLLRERAEAKNPPRVESVTLASVHAAKGLEWDAVFLVGLTDGMVPIHYALKGVGSAEAIEEERRLLYVGVTRAREHLWLSWSLARQPGGRANRKRSRFLDGLVPWENERDRGRPAAGRPAGGSGSRSTTTCAGCGAPLTTPEQKVLGHCDDCAEEVPKALVAELRRWRTATAKERGVPPYVVMTDATLRAVCERTPRTPEELVAVPGIGPVKVEQFGEDILATVRDLA</sequence>
<evidence type="ECO:0000256" key="11">
    <source>
        <dbReference type="ARBA" id="ARBA00048988"/>
    </source>
</evidence>
<dbReference type="PROSITE" id="PS50967">
    <property type="entry name" value="HRDC"/>
    <property type="match status" value="1"/>
</dbReference>
<dbReference type="InterPro" id="IPR014017">
    <property type="entry name" value="DNA_helicase_UvrD-like_C"/>
</dbReference>
<dbReference type="SUPFAM" id="SSF47819">
    <property type="entry name" value="HRDC-like"/>
    <property type="match status" value="1"/>
</dbReference>
<dbReference type="GO" id="GO:0005829">
    <property type="term" value="C:cytosol"/>
    <property type="evidence" value="ECO:0007669"/>
    <property type="project" value="TreeGrafter"/>
</dbReference>
<dbReference type="PROSITE" id="PS51217">
    <property type="entry name" value="UVRD_HELICASE_CTER"/>
    <property type="match status" value="1"/>
</dbReference>
<evidence type="ECO:0000256" key="1">
    <source>
        <dbReference type="ARBA" id="ARBA00009922"/>
    </source>
</evidence>
<evidence type="ECO:0000256" key="12">
    <source>
        <dbReference type="PROSITE-ProRule" id="PRU00560"/>
    </source>
</evidence>
<dbReference type="Pfam" id="PF00580">
    <property type="entry name" value="UvrD-helicase"/>
    <property type="match status" value="1"/>
</dbReference>
<comment type="similarity">
    <text evidence="1">Belongs to the helicase family. UvrD subfamily.</text>
</comment>
<reference evidence="17" key="1">
    <citation type="submission" date="2020-08" db="EMBL/GenBank/DDBJ databases">
        <title>Sequencing the genomes of 1000 actinobacteria strains.</title>
        <authorList>
            <person name="Klenk H.-P."/>
        </authorList>
    </citation>
    <scope>NUCLEOTIDE SEQUENCE</scope>
    <source>
        <strain evidence="17">DSM 20582</strain>
    </source>
</reference>
<feature type="compositionally biased region" description="Gly residues" evidence="13">
    <location>
        <begin position="420"/>
        <end position="435"/>
    </location>
</feature>
<dbReference type="SUPFAM" id="SSF52540">
    <property type="entry name" value="P-loop containing nucleoside triphosphate hydrolases"/>
    <property type="match status" value="1"/>
</dbReference>
<feature type="compositionally biased region" description="Low complexity" evidence="13">
    <location>
        <begin position="436"/>
        <end position="449"/>
    </location>
</feature>
<feature type="region of interest" description="Disordered" evidence="13">
    <location>
        <begin position="419"/>
        <end position="451"/>
    </location>
</feature>
<dbReference type="Pfam" id="PF00570">
    <property type="entry name" value="HRDC"/>
    <property type="match status" value="1"/>
</dbReference>
<name>A0A8I0CNQ8_9CORY</name>
<evidence type="ECO:0000256" key="5">
    <source>
        <dbReference type="ARBA" id="ARBA00022806"/>
    </source>
</evidence>
<evidence type="ECO:0000256" key="3">
    <source>
        <dbReference type="ARBA" id="ARBA00022763"/>
    </source>
</evidence>
<evidence type="ECO:0000256" key="6">
    <source>
        <dbReference type="ARBA" id="ARBA00022840"/>
    </source>
</evidence>
<dbReference type="InterPro" id="IPR013986">
    <property type="entry name" value="DExx_box_DNA_helicase_dom_sf"/>
</dbReference>
<dbReference type="SMART" id="SM00341">
    <property type="entry name" value="HRDC"/>
    <property type="match status" value="1"/>
</dbReference>
<dbReference type="GO" id="GO:0043138">
    <property type="term" value="F:3'-5' DNA helicase activity"/>
    <property type="evidence" value="ECO:0007669"/>
    <property type="project" value="UniProtKB-EC"/>
</dbReference>
<proteinExistence type="inferred from homology"/>
<organism evidence="17 18">
    <name type="scientific">Corynebacterium bovis DSM 20582 = CIP 54.80</name>
    <dbReference type="NCBI Taxonomy" id="927655"/>
    <lineage>
        <taxon>Bacteria</taxon>
        <taxon>Bacillati</taxon>
        <taxon>Actinomycetota</taxon>
        <taxon>Actinomycetes</taxon>
        <taxon>Mycobacteriales</taxon>
        <taxon>Corynebacteriaceae</taxon>
        <taxon>Corynebacterium</taxon>
    </lineage>
</organism>
<evidence type="ECO:0000256" key="9">
    <source>
        <dbReference type="ARBA" id="ARBA00034617"/>
    </source>
</evidence>
<dbReference type="CDD" id="cd17932">
    <property type="entry name" value="DEXQc_UvrD"/>
    <property type="match status" value="1"/>
</dbReference>
<dbReference type="PROSITE" id="PS51198">
    <property type="entry name" value="UVRD_HELICASE_ATP_BIND"/>
    <property type="match status" value="1"/>
</dbReference>
<dbReference type="InterPro" id="IPR027417">
    <property type="entry name" value="P-loop_NTPase"/>
</dbReference>
<keyword evidence="6 12" id="KW-0067">ATP-binding</keyword>
<evidence type="ECO:0000259" key="15">
    <source>
        <dbReference type="PROSITE" id="PS51198"/>
    </source>
</evidence>
<feature type="region of interest" description="Disordered" evidence="13">
    <location>
        <begin position="617"/>
        <end position="637"/>
    </location>
</feature>
<comment type="caution">
    <text evidence="17">The sequence shown here is derived from an EMBL/GenBank/DDBJ whole genome shotgun (WGS) entry which is preliminary data.</text>
</comment>
<dbReference type="InterPro" id="IPR010997">
    <property type="entry name" value="HRDC-like_sf"/>
</dbReference>
<dbReference type="GO" id="GO:0016787">
    <property type="term" value="F:hydrolase activity"/>
    <property type="evidence" value="ECO:0007669"/>
    <property type="project" value="UniProtKB-UniRule"/>
</dbReference>
<dbReference type="PANTHER" id="PTHR11070">
    <property type="entry name" value="UVRD / RECB / PCRA DNA HELICASE FAMILY MEMBER"/>
    <property type="match status" value="1"/>
</dbReference>
<dbReference type="GO" id="GO:0003677">
    <property type="term" value="F:DNA binding"/>
    <property type="evidence" value="ECO:0007669"/>
    <property type="project" value="InterPro"/>
</dbReference>
<dbReference type="AlphaFoldDB" id="A0A8I0CNQ8"/>
<dbReference type="EC" id="5.6.2.4" evidence="10"/>
<dbReference type="Pfam" id="PF13361">
    <property type="entry name" value="UvrD_C"/>
    <property type="match status" value="2"/>
</dbReference>
<keyword evidence="3" id="KW-0227">DNA damage</keyword>
<gene>
    <name evidence="17" type="ORF">FHU32_000911</name>
</gene>
<evidence type="ECO:0000256" key="13">
    <source>
        <dbReference type="SAM" id="MobiDB-lite"/>
    </source>
</evidence>
<dbReference type="Proteomes" id="UP000612712">
    <property type="component" value="Unassembled WGS sequence"/>
</dbReference>
<protein>
    <recommendedName>
        <fullName evidence="10">DNA 3'-5' helicase</fullName>
        <ecNumber evidence="10">5.6.2.4</ecNumber>
    </recommendedName>
</protein>
<dbReference type="Gene3D" id="1.10.486.10">
    <property type="entry name" value="PCRA, domain 4"/>
    <property type="match status" value="2"/>
</dbReference>
<evidence type="ECO:0000313" key="17">
    <source>
        <dbReference type="EMBL" id="MBB3115695.1"/>
    </source>
</evidence>
<keyword evidence="8" id="KW-0413">Isomerase</keyword>
<dbReference type="Gene3D" id="1.10.10.160">
    <property type="match status" value="1"/>
</dbReference>
<feature type="binding site" evidence="12">
    <location>
        <begin position="35"/>
        <end position="42"/>
    </location>
    <ligand>
        <name>ATP</name>
        <dbReference type="ChEBI" id="CHEBI:30616"/>
    </ligand>
</feature>
<dbReference type="Gene3D" id="1.10.150.80">
    <property type="entry name" value="HRDC domain"/>
    <property type="match status" value="1"/>
</dbReference>
<accession>A0A8I0CNQ8</accession>
<evidence type="ECO:0000256" key="8">
    <source>
        <dbReference type="ARBA" id="ARBA00023235"/>
    </source>
</evidence>
<evidence type="ECO:0000259" key="14">
    <source>
        <dbReference type="PROSITE" id="PS50967"/>
    </source>
</evidence>
<evidence type="ECO:0000313" key="18">
    <source>
        <dbReference type="Proteomes" id="UP000612712"/>
    </source>
</evidence>
<keyword evidence="7" id="KW-0234">DNA repair</keyword>